<dbReference type="AlphaFoldDB" id="A0A1R3KS10"/>
<evidence type="ECO:0000313" key="2">
    <source>
        <dbReference type="Proteomes" id="UP000187203"/>
    </source>
</evidence>
<protein>
    <submittedName>
        <fullName evidence="1">Uncharacterized protein</fullName>
    </submittedName>
</protein>
<dbReference type="EMBL" id="AWUE01012146">
    <property type="protein sequence ID" value="OMP09847.1"/>
    <property type="molecule type" value="Genomic_DNA"/>
</dbReference>
<keyword evidence="2" id="KW-1185">Reference proteome</keyword>
<gene>
    <name evidence="1" type="ORF">COLO4_05079</name>
</gene>
<reference evidence="2" key="1">
    <citation type="submission" date="2013-09" db="EMBL/GenBank/DDBJ databases">
        <title>Corchorus olitorius genome sequencing.</title>
        <authorList>
            <person name="Alam M."/>
            <person name="Haque M.S."/>
            <person name="Islam M.S."/>
            <person name="Emdad E.M."/>
            <person name="Islam M.M."/>
            <person name="Ahmed B."/>
            <person name="Halim A."/>
            <person name="Hossen Q.M.M."/>
            <person name="Hossain M.Z."/>
            <person name="Ahmed R."/>
            <person name="Khan M.M."/>
            <person name="Islam R."/>
            <person name="Rashid M.M."/>
            <person name="Khan S.A."/>
            <person name="Rahman M.S."/>
            <person name="Alam M."/>
            <person name="Yahiya A.S."/>
            <person name="Khan M.S."/>
            <person name="Azam M.S."/>
            <person name="Haque T."/>
            <person name="Lashkar M.Z.H."/>
            <person name="Akhand A.I."/>
            <person name="Morshed G."/>
            <person name="Roy S."/>
            <person name="Uddin K.S."/>
            <person name="Rabeya T."/>
            <person name="Hossain A.S."/>
            <person name="Chowdhury A."/>
            <person name="Snigdha A.R."/>
            <person name="Mortoza M.S."/>
            <person name="Matin S.A."/>
            <person name="Hoque S.M.E."/>
            <person name="Islam M.K."/>
            <person name="Roy D.K."/>
            <person name="Haider R."/>
            <person name="Moosa M.M."/>
            <person name="Elias S.M."/>
            <person name="Hasan A.M."/>
            <person name="Jahan S."/>
            <person name="Shafiuddin M."/>
            <person name="Mahmood N."/>
            <person name="Shommy N.S."/>
        </authorList>
    </citation>
    <scope>NUCLEOTIDE SEQUENCE [LARGE SCALE GENOMIC DNA]</scope>
    <source>
        <strain evidence="2">cv. O-4</strain>
    </source>
</reference>
<proteinExistence type="predicted"/>
<sequence length="39" mass="4408">MNYLPPHRTGCLQHKRCCFIIDTATFGDFDRGTEATCTS</sequence>
<evidence type="ECO:0000313" key="1">
    <source>
        <dbReference type="EMBL" id="OMP09847.1"/>
    </source>
</evidence>
<accession>A0A1R3KS10</accession>
<dbReference type="Proteomes" id="UP000187203">
    <property type="component" value="Unassembled WGS sequence"/>
</dbReference>
<name>A0A1R3KS10_9ROSI</name>
<organism evidence="1 2">
    <name type="scientific">Corchorus olitorius</name>
    <dbReference type="NCBI Taxonomy" id="93759"/>
    <lineage>
        <taxon>Eukaryota</taxon>
        <taxon>Viridiplantae</taxon>
        <taxon>Streptophyta</taxon>
        <taxon>Embryophyta</taxon>
        <taxon>Tracheophyta</taxon>
        <taxon>Spermatophyta</taxon>
        <taxon>Magnoliopsida</taxon>
        <taxon>eudicotyledons</taxon>
        <taxon>Gunneridae</taxon>
        <taxon>Pentapetalae</taxon>
        <taxon>rosids</taxon>
        <taxon>malvids</taxon>
        <taxon>Malvales</taxon>
        <taxon>Malvaceae</taxon>
        <taxon>Grewioideae</taxon>
        <taxon>Apeibeae</taxon>
        <taxon>Corchorus</taxon>
    </lineage>
</organism>
<comment type="caution">
    <text evidence="1">The sequence shown here is derived from an EMBL/GenBank/DDBJ whole genome shotgun (WGS) entry which is preliminary data.</text>
</comment>